<protein>
    <submittedName>
        <fullName evidence="8">Cytochrome</fullName>
    </submittedName>
</protein>
<keyword evidence="6 7" id="KW-0503">Monooxygenase</keyword>
<accession>A0A1W9ZHE6</accession>
<dbReference type="Proteomes" id="UP000192284">
    <property type="component" value="Unassembled WGS sequence"/>
</dbReference>
<dbReference type="InterPro" id="IPR002397">
    <property type="entry name" value="Cyt_P450_B"/>
</dbReference>
<dbReference type="Pfam" id="PF00067">
    <property type="entry name" value="p450"/>
    <property type="match status" value="1"/>
</dbReference>
<evidence type="ECO:0000313" key="8">
    <source>
        <dbReference type="EMBL" id="ORA15378.1"/>
    </source>
</evidence>
<evidence type="ECO:0000256" key="6">
    <source>
        <dbReference type="ARBA" id="ARBA00023033"/>
    </source>
</evidence>
<dbReference type="PANTHER" id="PTHR46696">
    <property type="entry name" value="P450, PUTATIVE (EUROFUNG)-RELATED"/>
    <property type="match status" value="1"/>
</dbReference>
<evidence type="ECO:0000256" key="3">
    <source>
        <dbReference type="ARBA" id="ARBA00022723"/>
    </source>
</evidence>
<dbReference type="GO" id="GO:0005506">
    <property type="term" value="F:iron ion binding"/>
    <property type="evidence" value="ECO:0007669"/>
    <property type="project" value="InterPro"/>
</dbReference>
<dbReference type="PRINTS" id="PR00359">
    <property type="entry name" value="BP450"/>
</dbReference>
<keyword evidence="5 7" id="KW-0408">Iron</keyword>
<dbReference type="Gene3D" id="1.10.630.10">
    <property type="entry name" value="Cytochrome P450"/>
    <property type="match status" value="1"/>
</dbReference>
<dbReference type="SUPFAM" id="SSF48264">
    <property type="entry name" value="Cytochrome P450"/>
    <property type="match status" value="1"/>
</dbReference>
<gene>
    <name evidence="8" type="ORF">BST12_22125</name>
</gene>
<dbReference type="InterPro" id="IPR001128">
    <property type="entry name" value="Cyt_P450"/>
</dbReference>
<evidence type="ECO:0000256" key="4">
    <source>
        <dbReference type="ARBA" id="ARBA00023002"/>
    </source>
</evidence>
<evidence type="ECO:0000256" key="5">
    <source>
        <dbReference type="ARBA" id="ARBA00023004"/>
    </source>
</evidence>
<comment type="caution">
    <text evidence="8">The sequence shown here is derived from an EMBL/GenBank/DDBJ whole genome shotgun (WGS) entry which is preliminary data.</text>
</comment>
<dbReference type="AlphaFoldDB" id="A0A1W9ZHE6"/>
<organism evidence="8 9">
    <name type="scientific">Mycobacterium angelicum</name>
    <dbReference type="NCBI Taxonomy" id="470074"/>
    <lineage>
        <taxon>Bacteria</taxon>
        <taxon>Bacillati</taxon>
        <taxon>Actinomycetota</taxon>
        <taxon>Actinomycetes</taxon>
        <taxon>Mycobacteriales</taxon>
        <taxon>Mycobacteriaceae</taxon>
        <taxon>Mycobacterium</taxon>
    </lineage>
</organism>
<keyword evidence="2 7" id="KW-0349">Heme</keyword>
<reference evidence="8 9" key="1">
    <citation type="submission" date="2017-02" db="EMBL/GenBank/DDBJ databases">
        <title>The new phylogeny of genus Mycobacterium.</title>
        <authorList>
            <person name="Tortoli E."/>
            <person name="Trovato A."/>
            <person name="Cirillo D.M."/>
        </authorList>
    </citation>
    <scope>NUCLEOTIDE SEQUENCE [LARGE SCALE GENOMIC DNA]</scope>
    <source>
        <strain evidence="8 9">DSM 45057</strain>
    </source>
</reference>
<proteinExistence type="inferred from homology"/>
<keyword evidence="9" id="KW-1185">Reference proteome</keyword>
<dbReference type="RefSeq" id="WP_083115389.1">
    <property type="nucleotide sequence ID" value="NZ_JACKTS010000023.1"/>
</dbReference>
<dbReference type="OrthoDB" id="3599725at2"/>
<dbReference type="GO" id="GO:0020037">
    <property type="term" value="F:heme binding"/>
    <property type="evidence" value="ECO:0007669"/>
    <property type="project" value="InterPro"/>
</dbReference>
<dbReference type="PROSITE" id="PS00086">
    <property type="entry name" value="CYTOCHROME_P450"/>
    <property type="match status" value="1"/>
</dbReference>
<dbReference type="PANTHER" id="PTHR46696:SF6">
    <property type="entry name" value="P450, PUTATIVE (EUROFUNG)-RELATED"/>
    <property type="match status" value="1"/>
</dbReference>
<keyword evidence="3 7" id="KW-0479">Metal-binding</keyword>
<dbReference type="InterPro" id="IPR017972">
    <property type="entry name" value="Cyt_P450_CS"/>
</dbReference>
<evidence type="ECO:0000313" key="9">
    <source>
        <dbReference type="Proteomes" id="UP000192284"/>
    </source>
</evidence>
<name>A0A1W9ZHE6_MYCAN</name>
<evidence type="ECO:0000256" key="2">
    <source>
        <dbReference type="ARBA" id="ARBA00022617"/>
    </source>
</evidence>
<comment type="similarity">
    <text evidence="1 7">Belongs to the cytochrome P450 family.</text>
</comment>
<evidence type="ECO:0000256" key="1">
    <source>
        <dbReference type="ARBA" id="ARBA00010617"/>
    </source>
</evidence>
<evidence type="ECO:0000256" key="7">
    <source>
        <dbReference type="RuleBase" id="RU000461"/>
    </source>
</evidence>
<dbReference type="GO" id="GO:0004497">
    <property type="term" value="F:monooxygenase activity"/>
    <property type="evidence" value="ECO:0007669"/>
    <property type="project" value="UniProtKB-KW"/>
</dbReference>
<dbReference type="EMBL" id="MVHE01000051">
    <property type="protein sequence ID" value="ORA15378.1"/>
    <property type="molecule type" value="Genomic_DNA"/>
</dbReference>
<dbReference type="InterPro" id="IPR036396">
    <property type="entry name" value="Cyt_P450_sf"/>
</dbReference>
<dbReference type="GO" id="GO:0016705">
    <property type="term" value="F:oxidoreductase activity, acting on paired donors, with incorporation or reduction of molecular oxygen"/>
    <property type="evidence" value="ECO:0007669"/>
    <property type="project" value="InterPro"/>
</dbReference>
<keyword evidence="4 7" id="KW-0560">Oxidoreductase</keyword>
<dbReference type="PRINTS" id="PR00385">
    <property type="entry name" value="P450"/>
</dbReference>
<sequence>MDDSERFVTRLAPLTLAVKSMAGPQSVYHEKAKEVRAERVQPGVVTLYRRDDLVRVNRHPAVLGAGGRGGNFGNDNPLIPLEIDGADHKKWRRLLDPLFAPKQMTRLAGLVRKRAAELVERFAGEPTAELYEAYCIPLPCLTFLEFLGAPAEDLEFFIGFKDGVLHPQGNTREQIRANQATAGSALFDYFTGFLGRRRAAGAVGDDVLSVLLRARIDGQPLTDDELLNIIYLLMFAGLDTVTASMSCLLAWLGQHPHERRRLAEDPALIPRAIEELMRYESPAPSSIRYATADIDLGDGLTIRAGEAIHVSWAAANVDPTAYPDPLRVDFDRGRFHHLAFGSGVHRCLGSHLARLELRVALEEFLARVPDYAVHTDGLVYDNVSVRTVQQLHISINAAVGS</sequence>